<dbReference type="Proteomes" id="UP000244336">
    <property type="component" value="Chromosome 3"/>
</dbReference>
<evidence type="ECO:0000256" key="10">
    <source>
        <dbReference type="ARBA" id="ARBA00048109"/>
    </source>
</evidence>
<name>A0A2T7EAJ3_9POAL</name>
<evidence type="ECO:0000256" key="8">
    <source>
        <dbReference type="ARBA" id="ARBA00024360"/>
    </source>
</evidence>
<keyword evidence="15" id="KW-1185">Reference proteome</keyword>
<evidence type="ECO:0000259" key="12">
    <source>
        <dbReference type="Pfam" id="PF03007"/>
    </source>
</evidence>
<evidence type="ECO:0000256" key="5">
    <source>
        <dbReference type="ARBA" id="ARBA00022679"/>
    </source>
</evidence>
<dbReference type="Gene3D" id="3.30.559.10">
    <property type="entry name" value="Chloramphenicol acetyltransferase-like domain"/>
    <property type="match status" value="1"/>
</dbReference>
<evidence type="ECO:0000256" key="7">
    <source>
        <dbReference type="ARBA" id="ARBA00023315"/>
    </source>
</evidence>
<keyword evidence="5" id="KW-0808">Transferase</keyword>
<dbReference type="GO" id="GO:0004144">
    <property type="term" value="F:diacylglycerol O-acyltransferase activity"/>
    <property type="evidence" value="ECO:0007669"/>
    <property type="project" value="UniProtKB-EC"/>
</dbReference>
<dbReference type="GO" id="GO:0019432">
    <property type="term" value="P:triglyceride biosynthetic process"/>
    <property type="evidence" value="ECO:0007669"/>
    <property type="project" value="UniProtKB-UniPathway"/>
</dbReference>
<dbReference type="EMBL" id="CM009751">
    <property type="protein sequence ID" value="PUZ64859.1"/>
    <property type="molecule type" value="Genomic_DNA"/>
</dbReference>
<sequence>MNQPVITVMKQPTRKTVVSHANQACKTDADARRPTRPGPGHPGTNCSNRTPESSRKPLRFPCIKPALARCAGASGSTRIRRTQASRAGFPEPGSAQNAAVAVATARGLAPRPQKAGAGRTPMDPGATADPAPSTLRKRPISVDTSRRGGDGASREPARRPERGASKARREGEREEESSMAPAGEQAAPARGRGDLEAGEPMSPAGRLFRETHFNCYIVATIGLGAAVDVAAARAGLEATLARHPRFSSVQTSLQVKDDAKKHGRPRWVRTTVNLDDHIIFPCLDPAATSANPDQAVEDYLSSLSTAAMDHSRPLWELHVLDFPTSEAVSTVVVRMHHSLGDGISLLSLLIACTRSAADPARLPELPPAPRRAGPGHARPRPPLSAGLVALALWLWSYVVLAWHTVVDVVCFVATAWFLRDPRTPLMAASEGVEFRRKRFVHRTLSLDDVKFVKNAMKCTVNDVLVGVTSAGLSRYYFRKTSDTNNDRKKSQKSICVRSALLVNIRKTPGLHALAEMMDSSKSNGAKWGNLIGYIILPFHIAMHDDPLEYIRQGKRTAERKKTSLEAVFTYWSGNLIVKLFGMKAAAALCYGMFTNTTLSFSSMVGPAEKVEFYGHPIVYIAPSVYGHPHALTVHYQSYMNSIKLVLAVDDAQFPDSHQLLDDFAESLRLIRQAASTR</sequence>
<feature type="compositionally biased region" description="Polar residues" evidence="11">
    <location>
        <begin position="14"/>
        <end position="25"/>
    </location>
</feature>
<reference evidence="14 15" key="1">
    <citation type="submission" date="2018-04" db="EMBL/GenBank/DDBJ databases">
        <title>WGS assembly of Panicum hallii var. hallii HAL2.</title>
        <authorList>
            <person name="Lovell J."/>
            <person name="Jenkins J."/>
            <person name="Lowry D."/>
            <person name="Mamidi S."/>
            <person name="Sreedasyam A."/>
            <person name="Weng X."/>
            <person name="Barry K."/>
            <person name="Bonette J."/>
            <person name="Campitelli B."/>
            <person name="Daum C."/>
            <person name="Gordon S."/>
            <person name="Gould B."/>
            <person name="Lipzen A."/>
            <person name="MacQueen A."/>
            <person name="Palacio-Mejia J."/>
            <person name="Plott C."/>
            <person name="Shakirov E."/>
            <person name="Shu S."/>
            <person name="Yoshinaga Y."/>
            <person name="Zane M."/>
            <person name="Rokhsar D."/>
            <person name="Grimwood J."/>
            <person name="Schmutz J."/>
            <person name="Juenger T."/>
        </authorList>
    </citation>
    <scope>NUCLEOTIDE SEQUENCE [LARGE SCALE GENOMIC DNA]</scope>
    <source>
        <strain evidence="15">cv. HAL2</strain>
    </source>
</reference>
<protein>
    <submittedName>
        <fullName evidence="14">Uncharacterized protein</fullName>
    </submittedName>
</protein>
<evidence type="ECO:0000313" key="14">
    <source>
        <dbReference type="EMBL" id="PUZ64859.1"/>
    </source>
</evidence>
<dbReference type="FunFam" id="3.30.559.10:FF:000021">
    <property type="entry name" value="O-acyltransferase WSD1"/>
    <property type="match status" value="1"/>
</dbReference>
<evidence type="ECO:0000256" key="9">
    <source>
        <dbReference type="ARBA" id="ARBA00047604"/>
    </source>
</evidence>
<comment type="catalytic activity">
    <reaction evidence="10">
        <text>an acyl-CoA + a 1,2-diacyl-sn-glycerol = a triacyl-sn-glycerol + CoA</text>
        <dbReference type="Rhea" id="RHEA:10868"/>
        <dbReference type="ChEBI" id="CHEBI:17815"/>
        <dbReference type="ChEBI" id="CHEBI:57287"/>
        <dbReference type="ChEBI" id="CHEBI:58342"/>
        <dbReference type="ChEBI" id="CHEBI:64615"/>
        <dbReference type="EC" id="2.3.1.20"/>
    </reaction>
</comment>
<dbReference type="GO" id="GO:0047196">
    <property type="term" value="F:long-chain-alcohol O-fatty-acyltransferase activity"/>
    <property type="evidence" value="ECO:0007669"/>
    <property type="project" value="UniProtKB-EC"/>
</dbReference>
<dbReference type="PANTHER" id="PTHR31650:SF1">
    <property type="entry name" value="WAX ESTER SYNTHASE_DIACYLGLYCEROL ACYLTRANSFERASE 4-RELATED"/>
    <property type="match status" value="1"/>
</dbReference>
<comment type="subcellular location">
    <subcellularLocation>
        <location evidence="1">Cell membrane</location>
        <topology evidence="1">Single-pass membrane protein</topology>
    </subcellularLocation>
    <subcellularLocation>
        <location evidence="2">Endoplasmic reticulum membrane</location>
    </subcellularLocation>
</comment>
<dbReference type="InterPro" id="IPR009721">
    <property type="entry name" value="O-acyltransferase_WSD1_C"/>
</dbReference>
<evidence type="ECO:0000256" key="6">
    <source>
        <dbReference type="ARBA" id="ARBA00022824"/>
    </source>
</evidence>
<proteinExistence type="inferred from homology"/>
<evidence type="ECO:0000256" key="1">
    <source>
        <dbReference type="ARBA" id="ARBA00004162"/>
    </source>
</evidence>
<evidence type="ECO:0000256" key="11">
    <source>
        <dbReference type="SAM" id="MobiDB-lite"/>
    </source>
</evidence>
<keyword evidence="7" id="KW-0012">Acyltransferase</keyword>
<evidence type="ECO:0000256" key="4">
    <source>
        <dbReference type="ARBA" id="ARBA00005189"/>
    </source>
</evidence>
<feature type="compositionally biased region" description="Low complexity" evidence="11">
    <location>
        <begin position="95"/>
        <end position="109"/>
    </location>
</feature>
<comment type="pathway">
    <text evidence="3">Glycerolipid metabolism; triacylglycerol biosynthesis.</text>
</comment>
<evidence type="ECO:0000313" key="15">
    <source>
        <dbReference type="Proteomes" id="UP000244336"/>
    </source>
</evidence>
<dbReference type="UniPathway" id="UPA00282"/>
<dbReference type="Pfam" id="PF03007">
    <property type="entry name" value="WS_DGAT_cat"/>
    <property type="match status" value="1"/>
</dbReference>
<feature type="domain" description="O-acyltransferase WSD1-like N-terminal" evidence="12">
    <location>
        <begin position="229"/>
        <end position="463"/>
    </location>
</feature>
<dbReference type="GO" id="GO:0005789">
    <property type="term" value="C:endoplasmic reticulum membrane"/>
    <property type="evidence" value="ECO:0007669"/>
    <property type="project" value="UniProtKB-SubCell"/>
</dbReference>
<dbReference type="InterPro" id="IPR023213">
    <property type="entry name" value="CAT-like_dom_sf"/>
</dbReference>
<feature type="region of interest" description="Disordered" evidence="11">
    <location>
        <begin position="1"/>
        <end position="203"/>
    </location>
</feature>
<evidence type="ECO:0000259" key="13">
    <source>
        <dbReference type="Pfam" id="PF06974"/>
    </source>
</evidence>
<comment type="similarity">
    <text evidence="8">In the N-terminal section; belongs to the long-chain O-acyltransferase family.</text>
</comment>
<feature type="compositionally biased region" description="Basic and acidic residues" evidence="11">
    <location>
        <begin position="144"/>
        <end position="172"/>
    </location>
</feature>
<dbReference type="GO" id="GO:0005886">
    <property type="term" value="C:plasma membrane"/>
    <property type="evidence" value="ECO:0007669"/>
    <property type="project" value="UniProtKB-SubCell"/>
</dbReference>
<accession>A0A2T7EAJ3</accession>
<dbReference type="OrthoDB" id="619536at2759"/>
<dbReference type="SUPFAM" id="SSF52777">
    <property type="entry name" value="CoA-dependent acyltransferases"/>
    <property type="match status" value="1"/>
</dbReference>
<feature type="domain" description="O-acyltransferase WSD1 C-terminal" evidence="13">
    <location>
        <begin position="527"/>
        <end position="670"/>
    </location>
</feature>
<comment type="pathway">
    <text evidence="4">Lipid metabolism.</text>
</comment>
<dbReference type="InterPro" id="IPR045034">
    <property type="entry name" value="O-acyltransferase_WSD1-like"/>
</dbReference>
<dbReference type="Gramene" id="PUZ64859">
    <property type="protein sequence ID" value="PUZ64859"/>
    <property type="gene ID" value="GQ55_3G176500"/>
</dbReference>
<gene>
    <name evidence="14" type="ORF">GQ55_3G176500</name>
</gene>
<dbReference type="PANTHER" id="PTHR31650">
    <property type="entry name" value="O-ACYLTRANSFERASE (WSD1-LIKE) FAMILY PROTEIN"/>
    <property type="match status" value="1"/>
</dbReference>
<dbReference type="AlphaFoldDB" id="A0A2T7EAJ3"/>
<comment type="catalytic activity">
    <reaction evidence="9">
        <text>a long chain fatty alcohol + a fatty acyl-CoA = a long-chain alcohol wax ester + CoA</text>
        <dbReference type="Rhea" id="RHEA:38443"/>
        <dbReference type="ChEBI" id="CHEBI:17135"/>
        <dbReference type="ChEBI" id="CHEBI:57287"/>
        <dbReference type="ChEBI" id="CHEBI:77636"/>
        <dbReference type="ChEBI" id="CHEBI:235323"/>
        <dbReference type="EC" id="2.3.1.75"/>
    </reaction>
</comment>
<dbReference type="InterPro" id="IPR004255">
    <property type="entry name" value="O-acyltransferase_WSD1_N"/>
</dbReference>
<dbReference type="Pfam" id="PF06974">
    <property type="entry name" value="WS_DGAT_C"/>
    <property type="match status" value="1"/>
</dbReference>
<dbReference type="STRING" id="1504633.A0A2T7EAJ3"/>
<evidence type="ECO:0000256" key="3">
    <source>
        <dbReference type="ARBA" id="ARBA00004771"/>
    </source>
</evidence>
<evidence type="ECO:0000256" key="2">
    <source>
        <dbReference type="ARBA" id="ARBA00004586"/>
    </source>
</evidence>
<organism evidence="14 15">
    <name type="scientific">Panicum hallii var. hallii</name>
    <dbReference type="NCBI Taxonomy" id="1504633"/>
    <lineage>
        <taxon>Eukaryota</taxon>
        <taxon>Viridiplantae</taxon>
        <taxon>Streptophyta</taxon>
        <taxon>Embryophyta</taxon>
        <taxon>Tracheophyta</taxon>
        <taxon>Spermatophyta</taxon>
        <taxon>Magnoliopsida</taxon>
        <taxon>Liliopsida</taxon>
        <taxon>Poales</taxon>
        <taxon>Poaceae</taxon>
        <taxon>PACMAD clade</taxon>
        <taxon>Panicoideae</taxon>
        <taxon>Panicodae</taxon>
        <taxon>Paniceae</taxon>
        <taxon>Panicinae</taxon>
        <taxon>Panicum</taxon>
        <taxon>Panicum sect. Panicum</taxon>
    </lineage>
</organism>
<keyword evidence="6" id="KW-0256">Endoplasmic reticulum</keyword>